<dbReference type="Pfam" id="PF00248">
    <property type="entry name" value="Aldo_ket_red"/>
    <property type="match status" value="1"/>
</dbReference>
<organism evidence="2 3">
    <name type="scientific">Candidatus Nomurabacteria bacterium RIFCSPHIGHO2_01_FULL_38_19</name>
    <dbReference type="NCBI Taxonomy" id="1801732"/>
    <lineage>
        <taxon>Bacteria</taxon>
        <taxon>Candidatus Nomuraibacteriota</taxon>
    </lineage>
</organism>
<dbReference type="InterPro" id="IPR036812">
    <property type="entry name" value="NAD(P)_OxRdtase_dom_sf"/>
</dbReference>
<accession>A0A1F6UUS7</accession>
<feature type="domain" description="NADP-dependent oxidoreductase" evidence="1">
    <location>
        <begin position="29"/>
        <end position="93"/>
    </location>
</feature>
<dbReference type="InterPro" id="IPR020471">
    <property type="entry name" value="AKR"/>
</dbReference>
<dbReference type="SUPFAM" id="SSF51430">
    <property type="entry name" value="NAD(P)-linked oxidoreductase"/>
    <property type="match status" value="1"/>
</dbReference>
<dbReference type="EMBL" id="MFTI01000005">
    <property type="protein sequence ID" value="OGI61123.1"/>
    <property type="molecule type" value="Genomic_DNA"/>
</dbReference>
<evidence type="ECO:0000313" key="3">
    <source>
        <dbReference type="Proteomes" id="UP000177869"/>
    </source>
</evidence>
<evidence type="ECO:0000259" key="1">
    <source>
        <dbReference type="Pfam" id="PF00248"/>
    </source>
</evidence>
<dbReference type="Gene3D" id="3.20.20.100">
    <property type="entry name" value="NADP-dependent oxidoreductase domain"/>
    <property type="match status" value="1"/>
</dbReference>
<comment type="caution">
    <text evidence="2">The sequence shown here is derived from an EMBL/GenBank/DDBJ whole genome shotgun (WGS) entry which is preliminary data.</text>
</comment>
<sequence>MNELNLNYCKQNNIALNAYRSLTTGEKLNDEGIKIIAKKYNKSNAQILIRWCLQHGCISIPKSVFREQIEENINIFDFGLSLEDMKILDRLNENLRFSPDPNKIA</sequence>
<dbReference type="PANTHER" id="PTHR43827">
    <property type="entry name" value="2,5-DIKETO-D-GLUCONIC ACID REDUCTASE"/>
    <property type="match status" value="1"/>
</dbReference>
<proteinExistence type="predicted"/>
<dbReference type="AlphaFoldDB" id="A0A1F6UUS7"/>
<protein>
    <recommendedName>
        <fullName evidence="1">NADP-dependent oxidoreductase domain-containing protein</fullName>
    </recommendedName>
</protein>
<dbReference type="InterPro" id="IPR023210">
    <property type="entry name" value="NADP_OxRdtase_dom"/>
</dbReference>
<dbReference type="STRING" id="1801732.A2814_01720"/>
<evidence type="ECO:0000313" key="2">
    <source>
        <dbReference type="EMBL" id="OGI61123.1"/>
    </source>
</evidence>
<dbReference type="PANTHER" id="PTHR43827:SF13">
    <property type="entry name" value="ALDO_KETO REDUCTASE FAMILY PROTEIN"/>
    <property type="match status" value="1"/>
</dbReference>
<dbReference type="Proteomes" id="UP000177869">
    <property type="component" value="Unassembled WGS sequence"/>
</dbReference>
<dbReference type="GO" id="GO:0016491">
    <property type="term" value="F:oxidoreductase activity"/>
    <property type="evidence" value="ECO:0007669"/>
    <property type="project" value="InterPro"/>
</dbReference>
<name>A0A1F6UUS7_9BACT</name>
<gene>
    <name evidence="2" type="ORF">A2814_01720</name>
</gene>
<reference evidence="2 3" key="1">
    <citation type="journal article" date="2016" name="Nat. Commun.">
        <title>Thousands of microbial genomes shed light on interconnected biogeochemical processes in an aquifer system.</title>
        <authorList>
            <person name="Anantharaman K."/>
            <person name="Brown C.T."/>
            <person name="Hug L.A."/>
            <person name="Sharon I."/>
            <person name="Castelle C.J."/>
            <person name="Probst A.J."/>
            <person name="Thomas B.C."/>
            <person name="Singh A."/>
            <person name="Wilkins M.J."/>
            <person name="Karaoz U."/>
            <person name="Brodie E.L."/>
            <person name="Williams K.H."/>
            <person name="Hubbard S.S."/>
            <person name="Banfield J.F."/>
        </authorList>
    </citation>
    <scope>NUCLEOTIDE SEQUENCE [LARGE SCALE GENOMIC DNA]</scope>
</reference>